<dbReference type="Pfam" id="PF13489">
    <property type="entry name" value="Methyltransf_23"/>
    <property type="match status" value="1"/>
</dbReference>
<evidence type="ECO:0000313" key="2">
    <source>
        <dbReference type="Proteomes" id="UP000321103"/>
    </source>
</evidence>
<dbReference type="EMBL" id="BJZS01000010">
    <property type="protein sequence ID" value="GEO94237.1"/>
    <property type="molecule type" value="Genomic_DNA"/>
</dbReference>
<evidence type="ECO:0000313" key="1">
    <source>
        <dbReference type="EMBL" id="GEO94237.1"/>
    </source>
</evidence>
<dbReference type="Proteomes" id="UP000321103">
    <property type="component" value="Unassembled WGS sequence"/>
</dbReference>
<dbReference type="AlphaFoldDB" id="A0A512I9A7"/>
<gene>
    <name evidence="1" type="ORF">KTU01_03600</name>
</gene>
<comment type="caution">
    <text evidence="1">The sequence shown here is derived from an EMBL/GenBank/DDBJ whole genome shotgun (WGS) entry which is preliminary data.</text>
</comment>
<name>A0A512I9A7_9MICC</name>
<dbReference type="STRING" id="388357.GCA_001580365_00719"/>
<dbReference type="RefSeq" id="WP_062734541.1">
    <property type="nucleotide sequence ID" value="NZ_BJZS01000010.1"/>
</dbReference>
<reference evidence="1 2" key="1">
    <citation type="submission" date="2019-07" db="EMBL/GenBank/DDBJ databases">
        <title>Whole genome shotgun sequence of Kocuria turfanensis NBRC 107627.</title>
        <authorList>
            <person name="Hosoyama A."/>
            <person name="Uohara A."/>
            <person name="Ohji S."/>
            <person name="Ichikawa N."/>
        </authorList>
    </citation>
    <scope>NUCLEOTIDE SEQUENCE [LARGE SCALE GENOMIC DNA]</scope>
    <source>
        <strain evidence="1 2">NBRC 107627</strain>
    </source>
</reference>
<accession>A0A512I9A7</accession>
<dbReference type="SUPFAM" id="SSF53335">
    <property type="entry name" value="S-adenosyl-L-methionine-dependent methyltransferases"/>
    <property type="match status" value="1"/>
</dbReference>
<organism evidence="1 2">
    <name type="scientific">Kocuria turfanensis</name>
    <dbReference type="NCBI Taxonomy" id="388357"/>
    <lineage>
        <taxon>Bacteria</taxon>
        <taxon>Bacillati</taxon>
        <taxon>Actinomycetota</taxon>
        <taxon>Actinomycetes</taxon>
        <taxon>Micrococcales</taxon>
        <taxon>Micrococcaceae</taxon>
        <taxon>Kocuria</taxon>
    </lineage>
</organism>
<dbReference type="Gene3D" id="3.40.50.150">
    <property type="entry name" value="Vaccinia Virus protein VP39"/>
    <property type="match status" value="1"/>
</dbReference>
<dbReference type="InterPro" id="IPR029063">
    <property type="entry name" value="SAM-dependent_MTases_sf"/>
</dbReference>
<keyword evidence="2" id="KW-1185">Reference proteome</keyword>
<protein>
    <recommendedName>
        <fullName evidence="3">Methyltransferase domain-containing protein</fullName>
    </recommendedName>
</protein>
<sequence>MSGCCGPANYASVFGPRVARGLAARYRLRGPDRTTRRVLDFLTARGVDGASVLEIGGGVGEVQLELLRRGAARTTNLELVDSYETEAAALAAAAGVRGRTVRRQLDIAVDPGAVAAHDVVVLHRVVCCYPDHERLLAAAADHAERMLVLSFPPDTPGIRASLALLNAFYRLTGRSFRNYLHPPEAMLEVLRAHGLRPVHAHRGRLWQVVGLVR</sequence>
<evidence type="ECO:0008006" key="3">
    <source>
        <dbReference type="Google" id="ProtNLM"/>
    </source>
</evidence>
<proteinExistence type="predicted"/>